<comment type="caution">
    <text evidence="2">The sequence shown here is derived from an EMBL/GenBank/DDBJ whole genome shotgun (WGS) entry which is preliminary data.</text>
</comment>
<feature type="domain" description="Lon N-terminal" evidence="1">
    <location>
        <begin position="1"/>
        <end position="190"/>
    </location>
</feature>
<dbReference type="SMART" id="SM00464">
    <property type="entry name" value="LON"/>
    <property type="match status" value="1"/>
</dbReference>
<organism evidence="2 3">
    <name type="scientific">Lacisediminihabitans changchengi</name>
    <dbReference type="NCBI Taxonomy" id="2787634"/>
    <lineage>
        <taxon>Bacteria</taxon>
        <taxon>Bacillati</taxon>
        <taxon>Actinomycetota</taxon>
        <taxon>Actinomycetes</taxon>
        <taxon>Micrococcales</taxon>
        <taxon>Microbacteriaceae</taxon>
        <taxon>Lacisediminihabitans</taxon>
    </lineage>
</organism>
<gene>
    <name evidence="2" type="ORF">IV501_06675</name>
</gene>
<dbReference type="InterPro" id="IPR003111">
    <property type="entry name" value="Lon_prtase_N"/>
</dbReference>
<dbReference type="Proteomes" id="UP000636458">
    <property type="component" value="Unassembled WGS sequence"/>
</dbReference>
<protein>
    <submittedName>
        <fullName evidence="2">LON peptidase substrate-binding domain-containing protein</fullName>
    </submittedName>
</protein>
<dbReference type="InterPro" id="IPR015947">
    <property type="entry name" value="PUA-like_sf"/>
</dbReference>
<keyword evidence="3" id="KW-1185">Reference proteome</keyword>
<proteinExistence type="predicted"/>
<evidence type="ECO:0000259" key="1">
    <source>
        <dbReference type="PROSITE" id="PS51787"/>
    </source>
</evidence>
<dbReference type="Pfam" id="PF02190">
    <property type="entry name" value="LON_substr_bdg"/>
    <property type="match status" value="1"/>
</dbReference>
<name>A0A934W1W9_9MICO</name>
<dbReference type="SUPFAM" id="SSF88697">
    <property type="entry name" value="PUA domain-like"/>
    <property type="match status" value="1"/>
</dbReference>
<dbReference type="PROSITE" id="PS51787">
    <property type="entry name" value="LON_N"/>
    <property type="match status" value="1"/>
</dbReference>
<evidence type="ECO:0000313" key="3">
    <source>
        <dbReference type="Proteomes" id="UP000636458"/>
    </source>
</evidence>
<dbReference type="EMBL" id="JAEPES010000002">
    <property type="protein sequence ID" value="MBK4347313.1"/>
    <property type="molecule type" value="Genomic_DNA"/>
</dbReference>
<dbReference type="PANTHER" id="PTHR46732">
    <property type="entry name" value="ATP-DEPENDENT PROTEASE LA (LON) DOMAIN PROTEIN"/>
    <property type="match status" value="1"/>
</dbReference>
<dbReference type="AlphaFoldDB" id="A0A934W1W9"/>
<accession>A0A934W1W9</accession>
<evidence type="ECO:0000313" key="2">
    <source>
        <dbReference type="EMBL" id="MBK4347313.1"/>
    </source>
</evidence>
<sequence length="208" mass="23002">MFPLGSVLFPHMPVLLRVFEDRYLIMLSRILKSEPAEFGVVLIERGQEVGGGEHRFPIGTVAQIAQLQTTDALVGLVAEGDRRIEVVNWLDDDPYPRAEIRVLDELVWDDALQPVRERAEQTVRRALAVASEYSDQAWSATVELSDDPVAAVWQLAAIAPLGPMDQVTLLRSVSMRQLLDTVIELTLAAALTLAADGDDDSDEEWPGE</sequence>
<dbReference type="InterPro" id="IPR046336">
    <property type="entry name" value="Lon_prtase_N_sf"/>
</dbReference>
<dbReference type="PANTHER" id="PTHR46732:SF8">
    <property type="entry name" value="ATP-DEPENDENT PROTEASE LA (LON) DOMAIN PROTEIN"/>
    <property type="match status" value="1"/>
</dbReference>
<reference evidence="2" key="1">
    <citation type="submission" date="2021-01" db="EMBL/GenBank/DDBJ databases">
        <title>Lacisediminihabitans sp. nov. strain G11-30, isolated from Antarctic Soil.</title>
        <authorList>
            <person name="Li J."/>
        </authorList>
    </citation>
    <scope>NUCLEOTIDE SEQUENCE</scope>
    <source>
        <strain evidence="2">G11-30</strain>
    </source>
</reference>
<dbReference type="Gene3D" id="2.30.130.40">
    <property type="entry name" value="LON domain-like"/>
    <property type="match status" value="1"/>
</dbReference>